<accession>A0ACB9MNC8</accession>
<evidence type="ECO:0000313" key="1">
    <source>
        <dbReference type="EMBL" id="KAI4325604.1"/>
    </source>
</evidence>
<dbReference type="Proteomes" id="UP001057402">
    <property type="component" value="Chromosome 9"/>
</dbReference>
<proteinExistence type="predicted"/>
<gene>
    <name evidence="1" type="ORF">MLD38_030986</name>
</gene>
<sequence length="211" mass="22925">MSESPLDQKSNRVQFLNFESSPPPLQLNNYQFLAPQPRFLGDPLHTVQAAPIEGDGGHPPLAAKGVLSTRKKASKRKKPPPSKWSRTTFITADVANFRQMVQHVTGPKFSDSVVMNPSPLGPEPRRAPFSGSSSDAITTSHKNEIGSLMAGGFVRADTRMFEGEHQAAVGWLRQPAAVVDNGGAGDVATSFEGVGRFTRWSREENSNSDRL</sequence>
<dbReference type="EMBL" id="CM042888">
    <property type="protein sequence ID" value="KAI4325604.1"/>
    <property type="molecule type" value="Genomic_DNA"/>
</dbReference>
<name>A0ACB9MNC8_9MYRT</name>
<organism evidence="1 2">
    <name type="scientific">Melastoma candidum</name>
    <dbReference type="NCBI Taxonomy" id="119954"/>
    <lineage>
        <taxon>Eukaryota</taxon>
        <taxon>Viridiplantae</taxon>
        <taxon>Streptophyta</taxon>
        <taxon>Embryophyta</taxon>
        <taxon>Tracheophyta</taxon>
        <taxon>Spermatophyta</taxon>
        <taxon>Magnoliopsida</taxon>
        <taxon>eudicotyledons</taxon>
        <taxon>Gunneridae</taxon>
        <taxon>Pentapetalae</taxon>
        <taxon>rosids</taxon>
        <taxon>malvids</taxon>
        <taxon>Myrtales</taxon>
        <taxon>Melastomataceae</taxon>
        <taxon>Melastomatoideae</taxon>
        <taxon>Melastomateae</taxon>
        <taxon>Melastoma</taxon>
    </lineage>
</organism>
<comment type="caution">
    <text evidence="1">The sequence shown here is derived from an EMBL/GenBank/DDBJ whole genome shotgun (WGS) entry which is preliminary data.</text>
</comment>
<protein>
    <submittedName>
        <fullName evidence="1">Uncharacterized protein</fullName>
    </submittedName>
</protein>
<reference evidence="2" key="1">
    <citation type="journal article" date="2023" name="Front. Plant Sci.">
        <title>Chromosomal-level genome assembly of Melastoma candidum provides insights into trichome evolution.</title>
        <authorList>
            <person name="Zhong Y."/>
            <person name="Wu W."/>
            <person name="Sun C."/>
            <person name="Zou P."/>
            <person name="Liu Y."/>
            <person name="Dai S."/>
            <person name="Zhou R."/>
        </authorList>
    </citation>
    <scope>NUCLEOTIDE SEQUENCE [LARGE SCALE GENOMIC DNA]</scope>
</reference>
<keyword evidence="2" id="KW-1185">Reference proteome</keyword>
<evidence type="ECO:0000313" key="2">
    <source>
        <dbReference type="Proteomes" id="UP001057402"/>
    </source>
</evidence>